<name>A0A3D9C7X8_9FLAO</name>
<sequence length="72" mass="8627">MIKVELPGSKIVEAIIEAEEYYLQVQGFFIKYDVVFDKVCMKIEPKEGFEFDPTDIFHLAWYVKDHMQHRDQ</sequence>
<accession>A0A3D9C7X8</accession>
<proteinExistence type="predicted"/>
<dbReference type="EMBL" id="QNVT01000012">
    <property type="protein sequence ID" value="REC61854.1"/>
    <property type="molecule type" value="Genomic_DNA"/>
</dbReference>
<protein>
    <submittedName>
        <fullName evidence="1">Uncharacterized protein</fullName>
    </submittedName>
</protein>
<comment type="caution">
    <text evidence="1">The sequence shown here is derived from an EMBL/GenBank/DDBJ whole genome shotgun (WGS) entry which is preliminary data.</text>
</comment>
<organism evidence="1 2">
    <name type="scientific">Chryseobacterium pennae</name>
    <dbReference type="NCBI Taxonomy" id="2258962"/>
    <lineage>
        <taxon>Bacteria</taxon>
        <taxon>Pseudomonadati</taxon>
        <taxon>Bacteroidota</taxon>
        <taxon>Flavobacteriia</taxon>
        <taxon>Flavobacteriales</taxon>
        <taxon>Weeksellaceae</taxon>
        <taxon>Chryseobacterium group</taxon>
        <taxon>Chryseobacterium</taxon>
    </lineage>
</organism>
<gene>
    <name evidence="1" type="ORF">DRF65_14065</name>
</gene>
<keyword evidence="2" id="KW-1185">Reference proteome</keyword>
<reference evidence="2" key="1">
    <citation type="submission" date="2018-06" db="EMBL/GenBank/DDBJ databases">
        <authorList>
            <person name="Lum Nde A."/>
            <person name="Hugo C."/>
        </authorList>
    </citation>
    <scope>NUCLEOTIDE SEQUENCE [LARGE SCALE GENOMIC DNA]</scope>
    <source>
        <strain evidence="2">1_F178</strain>
    </source>
</reference>
<dbReference type="AlphaFoldDB" id="A0A3D9C7X8"/>
<evidence type="ECO:0000313" key="1">
    <source>
        <dbReference type="EMBL" id="REC61854.1"/>
    </source>
</evidence>
<evidence type="ECO:0000313" key="2">
    <source>
        <dbReference type="Proteomes" id="UP000256686"/>
    </source>
</evidence>
<dbReference type="Proteomes" id="UP000256686">
    <property type="component" value="Unassembled WGS sequence"/>
</dbReference>